<evidence type="ECO:0000313" key="2">
    <source>
        <dbReference type="Proteomes" id="UP001230649"/>
    </source>
</evidence>
<comment type="caution">
    <text evidence="1">The sequence shown here is derived from an EMBL/GenBank/DDBJ whole genome shotgun (WGS) entry which is preliminary data.</text>
</comment>
<organism evidence="1 2">
    <name type="scientific">Naganishia adeliensis</name>
    <dbReference type="NCBI Taxonomy" id="92952"/>
    <lineage>
        <taxon>Eukaryota</taxon>
        <taxon>Fungi</taxon>
        <taxon>Dikarya</taxon>
        <taxon>Basidiomycota</taxon>
        <taxon>Agaricomycotina</taxon>
        <taxon>Tremellomycetes</taxon>
        <taxon>Filobasidiales</taxon>
        <taxon>Filobasidiaceae</taxon>
        <taxon>Naganishia</taxon>
    </lineage>
</organism>
<reference evidence="1" key="1">
    <citation type="submission" date="2023-04" db="EMBL/GenBank/DDBJ databases">
        <title>Draft Genome sequencing of Naganishia species isolated from polar environments using Oxford Nanopore Technology.</title>
        <authorList>
            <person name="Leo P."/>
            <person name="Venkateswaran K."/>
        </authorList>
    </citation>
    <scope>NUCLEOTIDE SEQUENCE</scope>
    <source>
        <strain evidence="1">MNA-CCFEE 5262</strain>
    </source>
</reference>
<name>A0ACC2WG52_9TREE</name>
<keyword evidence="2" id="KW-1185">Reference proteome</keyword>
<sequence>MSKTTTLERTSKKGVGKALFWRGTSSRPARKLEEKANVPIDQPLASVTFFHPFPIVLNALSGNGPQIARKLNVADIEYKDCEYKFVPMWRSRLADSSEEMSHAGAREGFVELLEEEGLLVGERSINKYRFDRDEQWVAAIGFENLGVIVLDTKKIR</sequence>
<accession>A0ACC2WG52</accession>
<protein>
    <submittedName>
        <fullName evidence="1">Uncharacterized protein</fullName>
    </submittedName>
</protein>
<proteinExistence type="predicted"/>
<gene>
    <name evidence="1" type="ORF">QFC20_002764</name>
</gene>
<evidence type="ECO:0000313" key="1">
    <source>
        <dbReference type="EMBL" id="KAJ9110723.1"/>
    </source>
</evidence>
<dbReference type="Proteomes" id="UP001230649">
    <property type="component" value="Unassembled WGS sequence"/>
</dbReference>
<dbReference type="EMBL" id="JASBWS010000022">
    <property type="protein sequence ID" value="KAJ9110723.1"/>
    <property type="molecule type" value="Genomic_DNA"/>
</dbReference>